<keyword evidence="3" id="KW-1185">Reference proteome</keyword>
<protein>
    <recommendedName>
        <fullName evidence="1">DUF397 domain-containing protein</fullName>
    </recommendedName>
</protein>
<dbReference type="RefSeq" id="WP_073496340.1">
    <property type="nucleotide sequence ID" value="NZ_FRBI01000005.1"/>
</dbReference>
<dbReference type="InterPro" id="IPR007278">
    <property type="entry name" value="DUF397"/>
</dbReference>
<evidence type="ECO:0000313" key="2">
    <source>
        <dbReference type="EMBL" id="SHL59066.1"/>
    </source>
</evidence>
<name>A0A1M7BW23_9ACTN</name>
<dbReference type="Pfam" id="PF04149">
    <property type="entry name" value="DUF397"/>
    <property type="match status" value="1"/>
</dbReference>
<feature type="domain" description="DUF397" evidence="1">
    <location>
        <begin position="17"/>
        <end position="69"/>
    </location>
</feature>
<dbReference type="EMBL" id="FRBI01000005">
    <property type="protein sequence ID" value="SHL59066.1"/>
    <property type="molecule type" value="Genomic_DNA"/>
</dbReference>
<gene>
    <name evidence="2" type="ORF">SAMN05216499_10563</name>
</gene>
<sequence>MRRTHNGMAAEDLAGVVWQKSRHSNANGTCVEFAALPDGDVAVRNSRYPDGPALIYTRAEIESMIIGVKAGEFDHLMPLVPGP</sequence>
<reference evidence="2 3" key="1">
    <citation type="submission" date="2016-11" db="EMBL/GenBank/DDBJ databases">
        <authorList>
            <person name="Jaros S."/>
            <person name="Januszkiewicz K."/>
            <person name="Wedrychowicz H."/>
        </authorList>
    </citation>
    <scope>NUCLEOTIDE SEQUENCE [LARGE SCALE GENOMIC DNA]</scope>
    <source>
        <strain evidence="2 3">CGMCC 4.2025</strain>
    </source>
</reference>
<evidence type="ECO:0000259" key="1">
    <source>
        <dbReference type="Pfam" id="PF04149"/>
    </source>
</evidence>
<dbReference type="OrthoDB" id="4558943at2"/>
<accession>A0A1M7BW23</accession>
<dbReference type="Proteomes" id="UP000184111">
    <property type="component" value="Unassembled WGS sequence"/>
</dbReference>
<dbReference type="STRING" id="310782.SAMN05216499_10563"/>
<dbReference type="AlphaFoldDB" id="A0A1M7BW23"/>
<evidence type="ECO:0000313" key="3">
    <source>
        <dbReference type="Proteomes" id="UP000184111"/>
    </source>
</evidence>
<proteinExistence type="predicted"/>
<organism evidence="2 3">
    <name type="scientific">Actinacidiphila paucisporea</name>
    <dbReference type="NCBI Taxonomy" id="310782"/>
    <lineage>
        <taxon>Bacteria</taxon>
        <taxon>Bacillati</taxon>
        <taxon>Actinomycetota</taxon>
        <taxon>Actinomycetes</taxon>
        <taxon>Kitasatosporales</taxon>
        <taxon>Streptomycetaceae</taxon>
        <taxon>Actinacidiphila</taxon>
    </lineage>
</organism>